<comment type="caution">
    <text evidence="2">The sequence shown here is derived from an EMBL/GenBank/DDBJ whole genome shotgun (WGS) entry which is preliminary data.</text>
</comment>
<name>A0A5A7PFF6_STRAF</name>
<feature type="region of interest" description="Disordered" evidence="1">
    <location>
        <begin position="1"/>
        <end position="32"/>
    </location>
</feature>
<gene>
    <name evidence="2" type="ORF">STAS_07652</name>
</gene>
<proteinExistence type="predicted"/>
<evidence type="ECO:0000313" key="2">
    <source>
        <dbReference type="EMBL" id="GER31625.1"/>
    </source>
</evidence>
<evidence type="ECO:0000256" key="1">
    <source>
        <dbReference type="SAM" id="MobiDB-lite"/>
    </source>
</evidence>
<sequence length="135" mass="15051">MEPRAHISTQRFRRAGDSLQRAPAQREEAHMVDHAEPRVGPAVPLEVDGLQSGSHHLESRALQRSWIRDQRVPDPVVDGVLELVDDWGVGEKLGGSLDGVQRGFVPAFGDKKCEMQTSDCIKSNKRTSKNEKKIM</sequence>
<dbReference type="EMBL" id="BKCP01004505">
    <property type="protein sequence ID" value="GER31625.1"/>
    <property type="molecule type" value="Genomic_DNA"/>
</dbReference>
<dbReference type="Proteomes" id="UP000325081">
    <property type="component" value="Unassembled WGS sequence"/>
</dbReference>
<accession>A0A5A7PFF6</accession>
<keyword evidence="3" id="KW-1185">Reference proteome</keyword>
<organism evidence="2 3">
    <name type="scientific">Striga asiatica</name>
    <name type="common">Asiatic witchweed</name>
    <name type="synonym">Buchnera asiatica</name>
    <dbReference type="NCBI Taxonomy" id="4170"/>
    <lineage>
        <taxon>Eukaryota</taxon>
        <taxon>Viridiplantae</taxon>
        <taxon>Streptophyta</taxon>
        <taxon>Embryophyta</taxon>
        <taxon>Tracheophyta</taxon>
        <taxon>Spermatophyta</taxon>
        <taxon>Magnoliopsida</taxon>
        <taxon>eudicotyledons</taxon>
        <taxon>Gunneridae</taxon>
        <taxon>Pentapetalae</taxon>
        <taxon>asterids</taxon>
        <taxon>lamiids</taxon>
        <taxon>Lamiales</taxon>
        <taxon>Orobanchaceae</taxon>
        <taxon>Buchnereae</taxon>
        <taxon>Striga</taxon>
    </lineage>
</organism>
<protein>
    <submittedName>
        <fullName evidence="2">tRNA 2-thiocytidine biosynthesis protein TtcA</fullName>
    </submittedName>
</protein>
<evidence type="ECO:0000313" key="3">
    <source>
        <dbReference type="Proteomes" id="UP000325081"/>
    </source>
</evidence>
<reference evidence="3" key="1">
    <citation type="journal article" date="2019" name="Curr. Biol.">
        <title>Genome Sequence of Striga asiatica Provides Insight into the Evolution of Plant Parasitism.</title>
        <authorList>
            <person name="Yoshida S."/>
            <person name="Kim S."/>
            <person name="Wafula E.K."/>
            <person name="Tanskanen J."/>
            <person name="Kim Y.M."/>
            <person name="Honaas L."/>
            <person name="Yang Z."/>
            <person name="Spallek T."/>
            <person name="Conn C.E."/>
            <person name="Ichihashi Y."/>
            <person name="Cheong K."/>
            <person name="Cui S."/>
            <person name="Der J.P."/>
            <person name="Gundlach H."/>
            <person name="Jiao Y."/>
            <person name="Hori C."/>
            <person name="Ishida J.K."/>
            <person name="Kasahara H."/>
            <person name="Kiba T."/>
            <person name="Kim M.S."/>
            <person name="Koo N."/>
            <person name="Laohavisit A."/>
            <person name="Lee Y.H."/>
            <person name="Lumba S."/>
            <person name="McCourt P."/>
            <person name="Mortimer J.C."/>
            <person name="Mutuku J.M."/>
            <person name="Nomura T."/>
            <person name="Sasaki-Sekimoto Y."/>
            <person name="Seto Y."/>
            <person name="Wang Y."/>
            <person name="Wakatake T."/>
            <person name="Sakakibara H."/>
            <person name="Demura T."/>
            <person name="Yamaguchi S."/>
            <person name="Yoneyama K."/>
            <person name="Manabe R.I."/>
            <person name="Nelson D.C."/>
            <person name="Schulman A.H."/>
            <person name="Timko M.P."/>
            <person name="dePamphilis C.W."/>
            <person name="Choi D."/>
            <person name="Shirasu K."/>
        </authorList>
    </citation>
    <scope>NUCLEOTIDE SEQUENCE [LARGE SCALE GENOMIC DNA]</scope>
    <source>
        <strain evidence="3">cv. UVA1</strain>
    </source>
</reference>
<dbReference type="AlphaFoldDB" id="A0A5A7PFF6"/>